<feature type="transmembrane region" description="Helical" evidence="1">
    <location>
        <begin position="264"/>
        <end position="281"/>
    </location>
</feature>
<dbReference type="AlphaFoldDB" id="A0A9W8GRX6"/>
<accession>A0A9W8GRX6</accession>
<evidence type="ECO:0000256" key="1">
    <source>
        <dbReference type="SAM" id="Phobius"/>
    </source>
</evidence>
<protein>
    <submittedName>
        <fullName evidence="2">Uncharacterized protein</fullName>
    </submittedName>
</protein>
<comment type="caution">
    <text evidence="2">The sequence shown here is derived from an EMBL/GenBank/DDBJ whole genome shotgun (WGS) entry which is preliminary data.</text>
</comment>
<keyword evidence="1" id="KW-1133">Transmembrane helix</keyword>
<feature type="transmembrane region" description="Helical" evidence="1">
    <location>
        <begin position="17"/>
        <end position="38"/>
    </location>
</feature>
<dbReference type="EMBL" id="JANBUH010000785">
    <property type="protein sequence ID" value="KAJ2749451.1"/>
    <property type="molecule type" value="Genomic_DNA"/>
</dbReference>
<reference evidence="2" key="1">
    <citation type="submission" date="2022-07" db="EMBL/GenBank/DDBJ databases">
        <title>Phylogenomic reconstructions and comparative analyses of Kickxellomycotina fungi.</title>
        <authorList>
            <person name="Reynolds N.K."/>
            <person name="Stajich J.E."/>
            <person name="Barry K."/>
            <person name="Grigoriev I.V."/>
            <person name="Crous P."/>
            <person name="Smith M.E."/>
        </authorList>
    </citation>
    <scope>NUCLEOTIDE SEQUENCE</scope>
    <source>
        <strain evidence="2">BCRC 34297</strain>
    </source>
</reference>
<keyword evidence="1" id="KW-0812">Transmembrane</keyword>
<organism evidence="2 3">
    <name type="scientific">Coemansia pectinata</name>
    <dbReference type="NCBI Taxonomy" id="1052879"/>
    <lineage>
        <taxon>Eukaryota</taxon>
        <taxon>Fungi</taxon>
        <taxon>Fungi incertae sedis</taxon>
        <taxon>Zoopagomycota</taxon>
        <taxon>Kickxellomycotina</taxon>
        <taxon>Kickxellomycetes</taxon>
        <taxon>Kickxellales</taxon>
        <taxon>Kickxellaceae</taxon>
        <taxon>Coemansia</taxon>
    </lineage>
</organism>
<dbReference type="Proteomes" id="UP001140011">
    <property type="component" value="Unassembled WGS sequence"/>
</dbReference>
<keyword evidence="1" id="KW-0472">Membrane</keyword>
<gene>
    <name evidence="2" type="ORF">GGI19_005653</name>
</gene>
<feature type="transmembrane region" description="Helical" evidence="1">
    <location>
        <begin position="102"/>
        <end position="121"/>
    </location>
</feature>
<dbReference type="OrthoDB" id="3251871at2759"/>
<evidence type="ECO:0000313" key="3">
    <source>
        <dbReference type="Proteomes" id="UP001140011"/>
    </source>
</evidence>
<keyword evidence="3" id="KW-1185">Reference proteome</keyword>
<evidence type="ECO:0000313" key="2">
    <source>
        <dbReference type="EMBL" id="KAJ2749451.1"/>
    </source>
</evidence>
<sequence length="296" mass="33271">MLQNDLMMRQTKSRQRFILWLPVFSTLLFVFLTLAISIQLHLNTLTKVRVVVYMRLERWYVPVSVILAALLPAIAVAQMRGIYWVLYMHAFNWPAESWMCNYVSVVLTIAYCSGVALLLSLRIWAMWRSSVEVIAAPRIPEKWDWNRLTSASSVRESHDAETLKDSGSSQFSVGDGGAGLFSPTVGQRQSLEPVVNSGSRRGYLVTVVGRNEGAGGAAMAVRSYVDKRWFLRSVQRLACYPLVPTITQLGVVYMNMTAEPLRRLYVYGTAMACLSAIQVGINRGTFDLSFLVARRS</sequence>
<feature type="transmembrane region" description="Helical" evidence="1">
    <location>
        <begin position="59"/>
        <end position="82"/>
    </location>
</feature>
<proteinExistence type="predicted"/>
<name>A0A9W8GRX6_9FUNG</name>